<dbReference type="InterPro" id="IPR052372">
    <property type="entry name" value="YpjD/HemX"/>
</dbReference>
<dbReference type="AlphaFoldDB" id="A0A2V1GQZ9"/>
<reference evidence="3 4" key="1">
    <citation type="submission" date="2018-04" db="EMBL/GenBank/DDBJ databases">
        <title>Thalassorhabdus spongiae gen. nov., sp. nov., isolated from a marine sponge in South-West Iceland.</title>
        <authorList>
            <person name="Knobloch S."/>
            <person name="Daussin A."/>
            <person name="Johannsson R."/>
            <person name="Marteinsson V.T."/>
        </authorList>
    </citation>
    <scope>NUCLEOTIDE SEQUENCE [LARGE SCALE GENOMIC DNA]</scope>
    <source>
        <strain evidence="3 4">Hp12</strain>
    </source>
</reference>
<dbReference type="RefSeq" id="WP_116689226.1">
    <property type="nucleotide sequence ID" value="NZ_CAWNYD010000017.1"/>
</dbReference>
<keyword evidence="4" id="KW-1185">Reference proteome</keyword>
<dbReference type="EMBL" id="QDDL01000017">
    <property type="protein sequence ID" value="PVZ62989.1"/>
    <property type="molecule type" value="Genomic_DNA"/>
</dbReference>
<dbReference type="PANTHER" id="PTHR38034:SF1">
    <property type="entry name" value="INNER MEMBRANE PROTEIN YPJD"/>
    <property type="match status" value="1"/>
</dbReference>
<feature type="domain" description="Cytochrome c assembly protein" evidence="2">
    <location>
        <begin position="36"/>
        <end position="261"/>
    </location>
</feature>
<dbReference type="OrthoDB" id="9780793at2"/>
<keyword evidence="1" id="KW-0812">Transmembrane</keyword>
<protein>
    <recommendedName>
        <fullName evidence="2">Cytochrome c assembly protein domain-containing protein</fullName>
    </recommendedName>
</protein>
<feature type="transmembrane region" description="Helical" evidence="1">
    <location>
        <begin position="32"/>
        <end position="50"/>
    </location>
</feature>
<dbReference type="PANTHER" id="PTHR38034">
    <property type="entry name" value="INNER MEMBRANE PROTEIN YPJD"/>
    <property type="match status" value="1"/>
</dbReference>
<name>A0A2V1GQZ9_9GAMM</name>
<feature type="transmembrane region" description="Helical" evidence="1">
    <location>
        <begin position="90"/>
        <end position="110"/>
    </location>
</feature>
<feature type="transmembrane region" description="Helical" evidence="1">
    <location>
        <begin position="6"/>
        <end position="25"/>
    </location>
</feature>
<keyword evidence="1" id="KW-1133">Transmembrane helix</keyword>
<dbReference type="GO" id="GO:0017004">
    <property type="term" value="P:cytochrome complex assembly"/>
    <property type="evidence" value="ECO:0007669"/>
    <property type="project" value="InterPro"/>
</dbReference>
<feature type="transmembrane region" description="Helical" evidence="1">
    <location>
        <begin position="174"/>
        <end position="194"/>
    </location>
</feature>
<comment type="caution">
    <text evidence="3">The sequence shown here is derived from an EMBL/GenBank/DDBJ whole genome shotgun (WGS) entry which is preliminary data.</text>
</comment>
<evidence type="ECO:0000313" key="4">
    <source>
        <dbReference type="Proteomes" id="UP000244906"/>
    </source>
</evidence>
<proteinExistence type="predicted"/>
<evidence type="ECO:0000256" key="1">
    <source>
        <dbReference type="SAM" id="Phobius"/>
    </source>
</evidence>
<feature type="transmembrane region" description="Helical" evidence="1">
    <location>
        <begin position="206"/>
        <end position="224"/>
    </location>
</feature>
<feature type="transmembrane region" description="Helical" evidence="1">
    <location>
        <begin position="62"/>
        <end position="83"/>
    </location>
</feature>
<organism evidence="3 4">
    <name type="scientific">Pelagibaculum spongiae</name>
    <dbReference type="NCBI Taxonomy" id="2080658"/>
    <lineage>
        <taxon>Bacteria</taxon>
        <taxon>Pseudomonadati</taxon>
        <taxon>Pseudomonadota</taxon>
        <taxon>Gammaproteobacteria</taxon>
        <taxon>Oceanospirillales</taxon>
        <taxon>Pelagibaculum</taxon>
    </lineage>
</organism>
<accession>A0A2V1GQZ9</accession>
<gene>
    <name evidence="3" type="ORF">DC094_21725</name>
</gene>
<dbReference type="InterPro" id="IPR002541">
    <property type="entry name" value="Cyt_c_assembly"/>
</dbReference>
<feature type="transmembrane region" description="Helical" evidence="1">
    <location>
        <begin position="236"/>
        <end position="254"/>
    </location>
</feature>
<dbReference type="Pfam" id="PF01578">
    <property type="entry name" value="Cytochrom_C_asm"/>
    <property type="match status" value="1"/>
</dbReference>
<evidence type="ECO:0000313" key="3">
    <source>
        <dbReference type="EMBL" id="PVZ62989.1"/>
    </source>
</evidence>
<keyword evidence="1" id="KW-0472">Membrane</keyword>
<dbReference type="Proteomes" id="UP000244906">
    <property type="component" value="Unassembled WGS sequence"/>
</dbReference>
<evidence type="ECO:0000259" key="2">
    <source>
        <dbReference type="Pfam" id="PF01578"/>
    </source>
</evidence>
<feature type="transmembrane region" description="Helical" evidence="1">
    <location>
        <begin position="122"/>
        <end position="149"/>
    </location>
</feature>
<sequence>MTELSIIAVAGYIAAFVLIHPKVVTPCPTSRIFTLLAGFIALAAHGWQLHMWIDTAAGQNLSFFNVTSMVAWIAGLMVCLGALRYPLHNMLLFTTPMAALSIFCASFIAGETLLVLKDNPQALAHILISLAAYSILLVAAIQALLLLYLDRQLHKHRKLSILKLLPPLQTMEQLLFQILWIGFTALVIALATGISFMTDMSQQKVAHHTVLSIIAATVIGGLLFGRHRYGWRGKTAVRWTLIGYGLLLLAYFGSKAVLEMLLGA</sequence>
<dbReference type="GO" id="GO:0020037">
    <property type="term" value="F:heme binding"/>
    <property type="evidence" value="ECO:0007669"/>
    <property type="project" value="InterPro"/>
</dbReference>
<dbReference type="GO" id="GO:0005886">
    <property type="term" value="C:plasma membrane"/>
    <property type="evidence" value="ECO:0007669"/>
    <property type="project" value="TreeGrafter"/>
</dbReference>